<keyword evidence="10" id="KW-0067">ATP-binding</keyword>
<evidence type="ECO:0000256" key="5">
    <source>
        <dbReference type="ARBA" id="ARBA00022553"/>
    </source>
</evidence>
<sequence>MKLSSKAIKTSIQTKLILAFLAVIVVPIVTTAGSMWLLVGQMQNQYDMEQLESLQYINIELRDAITASYTELINQPELFATEIAGVLEHYEIDVQIYAEDGSLLFDSFERLNNAAIDTEARDERFGGLIDNFSQSTMTVQVNYDTNVHVIVYFSPTSMPSQIMVGFAKVLGASLLFGFISLVLAIGGFTWFISRSILRPLSELNRATERITDGDFDFTMNYHKDNEFGRLVKAFQLMKDRLKESIDKQAEQERLRKELVANISHDIRTPVASIKGYVEGIQDGIANNQQQLDKYLSVIHDKTDQLDRLVDDLYKYSQLEVGKMDVILNEYQLDEFFNSILAQFEMQFAADTLELTIEAKASDGYLRADKQRILQVMENVVNNARRYIDDKTGKIEIKVEQADTAFLLVSIKDNGRGIAEEDLPYVFDQFYRGEKSRSRQFGGTGLGLSISKYIIDAHGGKMWIESRLGQGTTVHFTLPVFLKP</sequence>
<comment type="subcellular location">
    <subcellularLocation>
        <location evidence="2">Cell membrane</location>
        <topology evidence="2">Multi-pass membrane protein</topology>
    </subcellularLocation>
</comment>
<keyword evidence="18" id="KW-1185">Reference proteome</keyword>
<feature type="domain" description="Histidine kinase" evidence="15">
    <location>
        <begin position="261"/>
        <end position="481"/>
    </location>
</feature>
<feature type="transmembrane region" description="Helical" evidence="14">
    <location>
        <begin position="16"/>
        <end position="39"/>
    </location>
</feature>
<keyword evidence="7 14" id="KW-0812">Transmembrane</keyword>
<evidence type="ECO:0000256" key="9">
    <source>
        <dbReference type="ARBA" id="ARBA00022777"/>
    </source>
</evidence>
<dbReference type="Pfam" id="PF00512">
    <property type="entry name" value="HisKA"/>
    <property type="match status" value="1"/>
</dbReference>
<keyword evidence="5" id="KW-0597">Phosphoprotein</keyword>
<evidence type="ECO:0000256" key="6">
    <source>
        <dbReference type="ARBA" id="ARBA00022679"/>
    </source>
</evidence>
<evidence type="ECO:0000256" key="4">
    <source>
        <dbReference type="ARBA" id="ARBA00022475"/>
    </source>
</evidence>
<dbReference type="Pfam" id="PF02518">
    <property type="entry name" value="HATPase_c"/>
    <property type="match status" value="1"/>
</dbReference>
<keyword evidence="6" id="KW-0808">Transferase</keyword>
<dbReference type="SUPFAM" id="SSF55874">
    <property type="entry name" value="ATPase domain of HSP90 chaperone/DNA topoisomerase II/histidine kinase"/>
    <property type="match status" value="1"/>
</dbReference>
<dbReference type="EC" id="2.7.13.3" evidence="3"/>
<dbReference type="InterPro" id="IPR004358">
    <property type="entry name" value="Sig_transdc_His_kin-like_C"/>
</dbReference>
<dbReference type="RefSeq" id="WP_069643300.1">
    <property type="nucleotide sequence ID" value="NZ_MIJE01000030.1"/>
</dbReference>
<dbReference type="FunFam" id="3.30.565.10:FF:000006">
    <property type="entry name" value="Sensor histidine kinase WalK"/>
    <property type="match status" value="1"/>
</dbReference>
<dbReference type="SUPFAM" id="SSF47384">
    <property type="entry name" value="Homodimeric domain of signal transducing histidine kinase"/>
    <property type="match status" value="1"/>
</dbReference>
<evidence type="ECO:0000256" key="2">
    <source>
        <dbReference type="ARBA" id="ARBA00004651"/>
    </source>
</evidence>
<dbReference type="Gene3D" id="6.10.340.10">
    <property type="match status" value="1"/>
</dbReference>
<dbReference type="InterPro" id="IPR050398">
    <property type="entry name" value="HssS/ArlS-like"/>
</dbReference>
<dbReference type="PANTHER" id="PTHR45528:SF1">
    <property type="entry name" value="SENSOR HISTIDINE KINASE CPXA"/>
    <property type="match status" value="1"/>
</dbReference>
<dbReference type="PRINTS" id="PR00344">
    <property type="entry name" value="BCTRLSENSOR"/>
</dbReference>
<organism evidence="17 18">
    <name type="scientific">Desulfuribacillus alkaliarsenatis</name>
    <dbReference type="NCBI Taxonomy" id="766136"/>
    <lineage>
        <taxon>Bacteria</taxon>
        <taxon>Bacillati</taxon>
        <taxon>Bacillota</taxon>
        <taxon>Desulfuribacillia</taxon>
        <taxon>Desulfuribacillales</taxon>
        <taxon>Desulfuribacillaceae</taxon>
        <taxon>Desulfuribacillus</taxon>
    </lineage>
</organism>
<evidence type="ECO:0000256" key="11">
    <source>
        <dbReference type="ARBA" id="ARBA00022989"/>
    </source>
</evidence>
<keyword evidence="9" id="KW-0418">Kinase</keyword>
<evidence type="ECO:0000259" key="16">
    <source>
        <dbReference type="PROSITE" id="PS50885"/>
    </source>
</evidence>
<evidence type="ECO:0000256" key="10">
    <source>
        <dbReference type="ARBA" id="ARBA00022840"/>
    </source>
</evidence>
<keyword evidence="8" id="KW-0547">Nucleotide-binding</keyword>
<dbReference type="PROSITE" id="PS50109">
    <property type="entry name" value="HIS_KIN"/>
    <property type="match status" value="1"/>
</dbReference>
<dbReference type="Gene3D" id="3.30.565.10">
    <property type="entry name" value="Histidine kinase-like ATPase, C-terminal domain"/>
    <property type="match status" value="1"/>
</dbReference>
<evidence type="ECO:0000256" key="12">
    <source>
        <dbReference type="ARBA" id="ARBA00023012"/>
    </source>
</evidence>
<name>A0A1E5G1D2_9FIRM</name>
<dbReference type="SMART" id="SM00304">
    <property type="entry name" value="HAMP"/>
    <property type="match status" value="1"/>
</dbReference>
<keyword evidence="11 14" id="KW-1133">Transmembrane helix</keyword>
<dbReference type="InterPro" id="IPR036890">
    <property type="entry name" value="HATPase_C_sf"/>
</dbReference>
<evidence type="ECO:0000313" key="18">
    <source>
        <dbReference type="Proteomes" id="UP000094296"/>
    </source>
</evidence>
<dbReference type="InterPro" id="IPR003660">
    <property type="entry name" value="HAMP_dom"/>
</dbReference>
<evidence type="ECO:0000256" key="7">
    <source>
        <dbReference type="ARBA" id="ARBA00022692"/>
    </source>
</evidence>
<dbReference type="GO" id="GO:0000155">
    <property type="term" value="F:phosphorelay sensor kinase activity"/>
    <property type="evidence" value="ECO:0007669"/>
    <property type="project" value="InterPro"/>
</dbReference>
<protein>
    <recommendedName>
        <fullName evidence="3">histidine kinase</fullName>
        <ecNumber evidence="3">2.7.13.3</ecNumber>
    </recommendedName>
</protein>
<evidence type="ECO:0000256" key="14">
    <source>
        <dbReference type="SAM" id="Phobius"/>
    </source>
</evidence>
<dbReference type="PROSITE" id="PS50885">
    <property type="entry name" value="HAMP"/>
    <property type="match status" value="1"/>
</dbReference>
<dbReference type="Proteomes" id="UP000094296">
    <property type="component" value="Unassembled WGS sequence"/>
</dbReference>
<feature type="domain" description="HAMP" evidence="16">
    <location>
        <begin position="194"/>
        <end position="246"/>
    </location>
</feature>
<comment type="catalytic activity">
    <reaction evidence="1">
        <text>ATP + protein L-histidine = ADP + protein N-phospho-L-histidine.</text>
        <dbReference type="EC" id="2.7.13.3"/>
    </reaction>
</comment>
<dbReference type="EMBL" id="MIJE01000030">
    <property type="protein sequence ID" value="OEF96717.1"/>
    <property type="molecule type" value="Genomic_DNA"/>
</dbReference>
<dbReference type="OrthoDB" id="335833at2"/>
<keyword evidence="12" id="KW-0902">Two-component regulatory system</keyword>
<evidence type="ECO:0000256" key="13">
    <source>
        <dbReference type="ARBA" id="ARBA00023136"/>
    </source>
</evidence>
<keyword evidence="4" id="KW-1003">Cell membrane</keyword>
<proteinExistence type="predicted"/>
<evidence type="ECO:0000256" key="8">
    <source>
        <dbReference type="ARBA" id="ARBA00022741"/>
    </source>
</evidence>
<dbReference type="STRING" id="766136.BHF68_06490"/>
<dbReference type="CDD" id="cd00075">
    <property type="entry name" value="HATPase"/>
    <property type="match status" value="1"/>
</dbReference>
<dbReference type="SUPFAM" id="SSF158472">
    <property type="entry name" value="HAMP domain-like"/>
    <property type="match status" value="1"/>
</dbReference>
<keyword evidence="13 14" id="KW-0472">Membrane</keyword>
<accession>A0A1E5G1D2</accession>
<feature type="transmembrane region" description="Helical" evidence="14">
    <location>
        <begin position="169"/>
        <end position="192"/>
    </location>
</feature>
<dbReference type="GO" id="GO:0005524">
    <property type="term" value="F:ATP binding"/>
    <property type="evidence" value="ECO:0007669"/>
    <property type="project" value="UniProtKB-KW"/>
</dbReference>
<evidence type="ECO:0000256" key="3">
    <source>
        <dbReference type="ARBA" id="ARBA00012438"/>
    </source>
</evidence>
<dbReference type="FunFam" id="1.10.287.130:FF:000001">
    <property type="entry name" value="Two-component sensor histidine kinase"/>
    <property type="match status" value="1"/>
</dbReference>
<evidence type="ECO:0000259" key="15">
    <source>
        <dbReference type="PROSITE" id="PS50109"/>
    </source>
</evidence>
<dbReference type="SMART" id="SM00387">
    <property type="entry name" value="HATPase_c"/>
    <property type="match status" value="1"/>
</dbReference>
<dbReference type="CDD" id="cd06225">
    <property type="entry name" value="HAMP"/>
    <property type="match status" value="1"/>
</dbReference>
<evidence type="ECO:0000313" key="17">
    <source>
        <dbReference type="EMBL" id="OEF96717.1"/>
    </source>
</evidence>
<dbReference type="InterPro" id="IPR003594">
    <property type="entry name" value="HATPase_dom"/>
</dbReference>
<dbReference type="InterPro" id="IPR036097">
    <property type="entry name" value="HisK_dim/P_sf"/>
</dbReference>
<dbReference type="GO" id="GO:0005886">
    <property type="term" value="C:plasma membrane"/>
    <property type="evidence" value="ECO:0007669"/>
    <property type="project" value="UniProtKB-SubCell"/>
</dbReference>
<dbReference type="PANTHER" id="PTHR45528">
    <property type="entry name" value="SENSOR HISTIDINE KINASE CPXA"/>
    <property type="match status" value="1"/>
</dbReference>
<dbReference type="CDD" id="cd00082">
    <property type="entry name" value="HisKA"/>
    <property type="match status" value="1"/>
</dbReference>
<dbReference type="InterPro" id="IPR005467">
    <property type="entry name" value="His_kinase_dom"/>
</dbReference>
<dbReference type="AlphaFoldDB" id="A0A1E5G1D2"/>
<dbReference type="Pfam" id="PF00672">
    <property type="entry name" value="HAMP"/>
    <property type="match status" value="1"/>
</dbReference>
<dbReference type="InterPro" id="IPR003661">
    <property type="entry name" value="HisK_dim/P_dom"/>
</dbReference>
<reference evidence="17 18" key="1">
    <citation type="submission" date="2016-09" db="EMBL/GenBank/DDBJ databases">
        <title>Draft genome sequence for the type strain of Desulfuribacillus alkaliarsenatis AHT28, an obligately anaerobic, sulfidogenic bacterium isolated from Russian soda lake sediments.</title>
        <authorList>
            <person name="Abin C.A."/>
            <person name="Hollibaugh J.T."/>
        </authorList>
    </citation>
    <scope>NUCLEOTIDE SEQUENCE [LARGE SCALE GENOMIC DNA]</scope>
    <source>
        <strain evidence="17 18">AHT28</strain>
    </source>
</reference>
<evidence type="ECO:0000256" key="1">
    <source>
        <dbReference type="ARBA" id="ARBA00000085"/>
    </source>
</evidence>
<gene>
    <name evidence="17" type="ORF">BHF68_06490</name>
</gene>
<comment type="caution">
    <text evidence="17">The sequence shown here is derived from an EMBL/GenBank/DDBJ whole genome shotgun (WGS) entry which is preliminary data.</text>
</comment>
<dbReference type="SMART" id="SM00388">
    <property type="entry name" value="HisKA"/>
    <property type="match status" value="1"/>
</dbReference>
<dbReference type="Gene3D" id="1.10.287.130">
    <property type="match status" value="1"/>
</dbReference>